<name>A0A099L1U6_COLPS</name>
<gene>
    <name evidence="1" type="ORF">GAB14E_1407</name>
</gene>
<dbReference type="AlphaFoldDB" id="A0A099L1U6"/>
<evidence type="ECO:0000313" key="2">
    <source>
        <dbReference type="Proteomes" id="UP000029868"/>
    </source>
</evidence>
<proteinExistence type="predicted"/>
<comment type="caution">
    <text evidence="1">The sequence shown here is derived from an EMBL/GenBank/DDBJ whole genome shotgun (WGS) entry which is preliminary data.</text>
</comment>
<dbReference type="Proteomes" id="UP000029868">
    <property type="component" value="Unassembled WGS sequence"/>
</dbReference>
<dbReference type="Pfam" id="PF12065">
    <property type="entry name" value="DUF3545"/>
    <property type="match status" value="1"/>
</dbReference>
<evidence type="ECO:0008006" key="3">
    <source>
        <dbReference type="Google" id="ProtNLM"/>
    </source>
</evidence>
<dbReference type="RefSeq" id="WP_033080709.1">
    <property type="nucleotide sequence ID" value="NZ_JQEC01000004.1"/>
</dbReference>
<evidence type="ECO:0000313" key="1">
    <source>
        <dbReference type="EMBL" id="KGJ96939.1"/>
    </source>
</evidence>
<dbReference type="InterPro" id="IPR058059">
    <property type="entry name" value="PA3496-like"/>
</dbReference>
<reference evidence="1 2" key="1">
    <citation type="submission" date="2014-08" db="EMBL/GenBank/DDBJ databases">
        <title>Genomic and Phenotypic Diversity of Colwellia psychrerythraea strains from Disparate Marine Basins.</title>
        <authorList>
            <person name="Techtmann S.M."/>
            <person name="Stelling S.C."/>
            <person name="Utturkar S.M."/>
            <person name="Alshibli N."/>
            <person name="Harris A."/>
            <person name="Brown S.D."/>
            <person name="Hazen T.C."/>
        </authorList>
    </citation>
    <scope>NUCLEOTIDE SEQUENCE [LARGE SCALE GENOMIC DNA]</scope>
    <source>
        <strain evidence="1 2">GAB14E</strain>
    </source>
</reference>
<dbReference type="InterPro" id="IPR021932">
    <property type="entry name" value="DUF3545"/>
</dbReference>
<dbReference type="PATRIC" id="fig|28229.3.peg.567"/>
<protein>
    <recommendedName>
        <fullName evidence="3">DUF3545 domain-containing protein</fullName>
    </recommendedName>
</protein>
<dbReference type="NCBIfam" id="NF046101">
    <property type="entry name" value="PA3496_fam"/>
    <property type="match status" value="1"/>
</dbReference>
<organism evidence="1 2">
    <name type="scientific">Colwellia psychrerythraea</name>
    <name type="common">Vibrio psychroerythus</name>
    <dbReference type="NCBI Taxonomy" id="28229"/>
    <lineage>
        <taxon>Bacteria</taxon>
        <taxon>Pseudomonadati</taxon>
        <taxon>Pseudomonadota</taxon>
        <taxon>Gammaproteobacteria</taxon>
        <taxon>Alteromonadales</taxon>
        <taxon>Colwelliaceae</taxon>
        <taxon>Colwellia</taxon>
    </lineage>
</organism>
<dbReference type="EMBL" id="JQEC01000004">
    <property type="protein sequence ID" value="KGJ96939.1"/>
    <property type="molecule type" value="Genomic_DNA"/>
</dbReference>
<sequence length="60" mass="7454">MKDNYWQESEILDDVDEQETADRSSRSKGKVRKRKWREIEAIKEQRRLRRSLADFEQYSY</sequence>
<accession>A0A099L1U6</accession>